<keyword evidence="2" id="KW-1185">Reference proteome</keyword>
<organism evidence="1 2">
    <name type="scientific">Corchorus olitorius</name>
    <dbReference type="NCBI Taxonomy" id="93759"/>
    <lineage>
        <taxon>Eukaryota</taxon>
        <taxon>Viridiplantae</taxon>
        <taxon>Streptophyta</taxon>
        <taxon>Embryophyta</taxon>
        <taxon>Tracheophyta</taxon>
        <taxon>Spermatophyta</taxon>
        <taxon>Magnoliopsida</taxon>
        <taxon>eudicotyledons</taxon>
        <taxon>Gunneridae</taxon>
        <taxon>Pentapetalae</taxon>
        <taxon>rosids</taxon>
        <taxon>malvids</taxon>
        <taxon>Malvales</taxon>
        <taxon>Malvaceae</taxon>
        <taxon>Grewioideae</taxon>
        <taxon>Apeibeae</taxon>
        <taxon>Corchorus</taxon>
    </lineage>
</organism>
<evidence type="ECO:0000313" key="1">
    <source>
        <dbReference type="EMBL" id="OMO76417.1"/>
    </source>
</evidence>
<protein>
    <submittedName>
        <fullName evidence="1">Uncharacterized protein</fullName>
    </submittedName>
</protein>
<sequence>MSKPEIEMAVIDQAIGAIDDQRVPGIVDDTENANLLRNLENPDHVNSCGLMFMVSSLFSLGGFIAGIVQLTSDGKAIPPEFYPFMQTTPICLANLVEVLQQNLRTMLRLCMVGGDGGGRDQGIMGLGRGIAHTRTGKRIERHKNPPRYIVTLRHFRAEERIKMGQIEYLMAEYLVVVNY</sequence>
<dbReference type="OrthoDB" id="10654351at2759"/>
<name>A0A1R3I1E8_9ROSI</name>
<comment type="caution">
    <text evidence="1">The sequence shown here is derived from an EMBL/GenBank/DDBJ whole genome shotgun (WGS) entry which is preliminary data.</text>
</comment>
<reference evidence="2" key="1">
    <citation type="submission" date="2013-09" db="EMBL/GenBank/DDBJ databases">
        <title>Corchorus olitorius genome sequencing.</title>
        <authorList>
            <person name="Alam M."/>
            <person name="Haque M.S."/>
            <person name="Islam M.S."/>
            <person name="Emdad E.M."/>
            <person name="Islam M.M."/>
            <person name="Ahmed B."/>
            <person name="Halim A."/>
            <person name="Hossen Q.M.M."/>
            <person name="Hossain M.Z."/>
            <person name="Ahmed R."/>
            <person name="Khan M.M."/>
            <person name="Islam R."/>
            <person name="Rashid M.M."/>
            <person name="Khan S.A."/>
            <person name="Rahman M.S."/>
            <person name="Alam M."/>
            <person name="Yahiya A.S."/>
            <person name="Khan M.S."/>
            <person name="Azam M.S."/>
            <person name="Haque T."/>
            <person name="Lashkar M.Z.H."/>
            <person name="Akhand A.I."/>
            <person name="Morshed G."/>
            <person name="Roy S."/>
            <person name="Uddin K.S."/>
            <person name="Rabeya T."/>
            <person name="Hossain A.S."/>
            <person name="Chowdhury A."/>
            <person name="Snigdha A.R."/>
            <person name="Mortoza M.S."/>
            <person name="Matin S.A."/>
            <person name="Hoque S.M.E."/>
            <person name="Islam M.K."/>
            <person name="Roy D.K."/>
            <person name="Haider R."/>
            <person name="Moosa M.M."/>
            <person name="Elias S.M."/>
            <person name="Hasan A.M."/>
            <person name="Jahan S."/>
            <person name="Shafiuddin M."/>
            <person name="Mahmood N."/>
            <person name="Shommy N.S."/>
        </authorList>
    </citation>
    <scope>NUCLEOTIDE SEQUENCE [LARGE SCALE GENOMIC DNA]</scope>
    <source>
        <strain evidence="2">cv. O-4</strain>
    </source>
</reference>
<proteinExistence type="predicted"/>
<evidence type="ECO:0000313" key="2">
    <source>
        <dbReference type="Proteomes" id="UP000187203"/>
    </source>
</evidence>
<accession>A0A1R3I1E8</accession>
<dbReference type="EMBL" id="AWUE01019090">
    <property type="protein sequence ID" value="OMO76417.1"/>
    <property type="molecule type" value="Genomic_DNA"/>
</dbReference>
<dbReference type="AlphaFoldDB" id="A0A1R3I1E8"/>
<gene>
    <name evidence="1" type="ORF">COLO4_25577</name>
</gene>
<dbReference type="Proteomes" id="UP000187203">
    <property type="component" value="Unassembled WGS sequence"/>
</dbReference>